<organism evidence="2 3">
    <name type="scientific">Yasminevirus sp. GU-2018</name>
    <dbReference type="NCBI Taxonomy" id="2420051"/>
    <lineage>
        <taxon>Viruses</taxon>
        <taxon>Varidnaviria</taxon>
        <taxon>Bamfordvirae</taxon>
        <taxon>Nucleocytoviricota</taxon>
        <taxon>Megaviricetes</taxon>
        <taxon>Imitervirales</taxon>
        <taxon>Mimiviridae</taxon>
        <taxon>Klosneuvirinae</taxon>
        <taxon>Yasminevirus</taxon>
        <taxon>Yasminevirus saudimassiliense</taxon>
    </lineage>
</organism>
<feature type="transmembrane region" description="Helical" evidence="1">
    <location>
        <begin position="6"/>
        <end position="26"/>
    </location>
</feature>
<comment type="caution">
    <text evidence="2">The sequence shown here is derived from an EMBL/GenBank/DDBJ whole genome shotgun (WGS) entry which is preliminary data.</text>
</comment>
<dbReference type="Proteomes" id="UP000594342">
    <property type="component" value="Unassembled WGS sequence"/>
</dbReference>
<feature type="transmembrane region" description="Helical" evidence="1">
    <location>
        <begin position="102"/>
        <end position="122"/>
    </location>
</feature>
<keyword evidence="3" id="KW-1185">Reference proteome</keyword>
<name>A0A5K0U8X6_9VIRU</name>
<gene>
    <name evidence="2" type="ORF">YASMINEVIRUS_708</name>
</gene>
<feature type="transmembrane region" description="Helical" evidence="1">
    <location>
        <begin position="72"/>
        <end position="90"/>
    </location>
</feature>
<feature type="transmembrane region" description="Helical" evidence="1">
    <location>
        <begin position="134"/>
        <end position="156"/>
    </location>
</feature>
<feature type="transmembrane region" description="Helical" evidence="1">
    <location>
        <begin position="33"/>
        <end position="52"/>
    </location>
</feature>
<keyword evidence="1" id="KW-0472">Membrane</keyword>
<evidence type="ECO:0000313" key="2">
    <source>
        <dbReference type="EMBL" id="VBB18245.1"/>
    </source>
</evidence>
<sequence length="159" mass="18165">MTFQLLMMLNLINAFSNYFVINAVNLCLSRNDYLTSFVLAFVGVASFVSHLVENHKHNLPGVPGSTRTISIVTNKLDVFGCFLVIMRFGLLYYRRYGLDPSLFINIPVLTSITFFALMLNIISERVQYVADSNVLFTIIHSLWHILIFKMLGAIYYHVS</sequence>
<accession>A0A5K0U8X6</accession>
<reference evidence="2 3" key="1">
    <citation type="submission" date="2018-10" db="EMBL/GenBank/DDBJ databases">
        <authorList>
            <consortium name="IHU Genomes"/>
        </authorList>
    </citation>
    <scope>NUCLEOTIDE SEQUENCE [LARGE SCALE GENOMIC DNA]</scope>
    <source>
        <strain evidence="2 3">A1</strain>
    </source>
</reference>
<dbReference type="EMBL" id="UPSH01000001">
    <property type="protein sequence ID" value="VBB18245.1"/>
    <property type="molecule type" value="Genomic_DNA"/>
</dbReference>
<keyword evidence="1" id="KW-0812">Transmembrane</keyword>
<evidence type="ECO:0000313" key="3">
    <source>
        <dbReference type="Proteomes" id="UP000594342"/>
    </source>
</evidence>
<proteinExistence type="predicted"/>
<keyword evidence="1" id="KW-1133">Transmembrane helix</keyword>
<protein>
    <submittedName>
        <fullName evidence="2">Uncharacterized protein</fullName>
    </submittedName>
</protein>
<evidence type="ECO:0000256" key="1">
    <source>
        <dbReference type="SAM" id="Phobius"/>
    </source>
</evidence>